<dbReference type="HOGENOM" id="CLU_2274483_0_0_5"/>
<dbReference type="Proteomes" id="UP000005307">
    <property type="component" value="Chromosome"/>
</dbReference>
<dbReference type="InterPro" id="IPR011049">
    <property type="entry name" value="Serralysin-like_metalloprot_C"/>
</dbReference>
<dbReference type="AlphaFoldDB" id="M9R6Q5"/>
<keyword evidence="2" id="KW-1185">Reference proteome</keyword>
<accession>M9R6Q5</accession>
<dbReference type="EMBL" id="CP003740">
    <property type="protein sequence ID" value="AGI68349.1"/>
    <property type="molecule type" value="Genomic_DNA"/>
</dbReference>
<dbReference type="KEGG" id="oat:OAN307_c27740"/>
<proteinExistence type="predicted"/>
<sequence length="102" mass="11198">MTMCCAVRRVMMCFMGGGRNILIGGEGADTFRVNDSNQGVDTVEDFEVGSDMVQVLSENELTFDDIFLTQEDSVAIIEAGDATIHLQGVDVDDLREDDFILI</sequence>
<gene>
    <name evidence="1" type="ORF">OAN307_c27740</name>
</gene>
<dbReference type="SUPFAM" id="SSF51120">
    <property type="entry name" value="beta-Roll"/>
    <property type="match status" value="1"/>
</dbReference>
<dbReference type="Gene3D" id="2.150.10.10">
    <property type="entry name" value="Serralysin-like metalloprotease, C-terminal"/>
    <property type="match status" value="1"/>
</dbReference>
<evidence type="ECO:0000313" key="2">
    <source>
        <dbReference type="Proteomes" id="UP000005307"/>
    </source>
</evidence>
<name>M9R6Q5_9RHOB</name>
<organism evidence="1 2">
    <name type="scientific">Octadecabacter antarcticus 307</name>
    <dbReference type="NCBI Taxonomy" id="391626"/>
    <lineage>
        <taxon>Bacteria</taxon>
        <taxon>Pseudomonadati</taxon>
        <taxon>Pseudomonadota</taxon>
        <taxon>Alphaproteobacteria</taxon>
        <taxon>Rhodobacterales</taxon>
        <taxon>Roseobacteraceae</taxon>
        <taxon>Octadecabacter</taxon>
    </lineage>
</organism>
<reference evidence="1 2" key="1">
    <citation type="journal article" date="2013" name="PLoS ONE">
        <title>Poles Apart: Arctic and Antarctic Octadecabacter strains Share High Genome Plasticity and a New Type of Xanthorhodopsin.</title>
        <authorList>
            <person name="Vollmers J."/>
            <person name="Voget S."/>
            <person name="Dietrich S."/>
            <person name="Gollnow K."/>
            <person name="Smits M."/>
            <person name="Meyer K."/>
            <person name="Brinkhoff T."/>
            <person name="Simon M."/>
            <person name="Daniel R."/>
        </authorList>
    </citation>
    <scope>NUCLEOTIDE SEQUENCE [LARGE SCALE GENOMIC DNA]</scope>
    <source>
        <strain evidence="1 2">307</strain>
    </source>
</reference>
<protein>
    <submittedName>
        <fullName evidence="1">Uncharacterized protein</fullName>
    </submittedName>
</protein>
<evidence type="ECO:0000313" key="1">
    <source>
        <dbReference type="EMBL" id="AGI68349.1"/>
    </source>
</evidence>